<feature type="region of interest" description="Disordered" evidence="8">
    <location>
        <begin position="158"/>
        <end position="183"/>
    </location>
</feature>
<keyword evidence="6" id="KW-0325">Glycoprotein</keyword>
<evidence type="ECO:0000256" key="2">
    <source>
        <dbReference type="ARBA" id="ARBA00022475"/>
    </source>
</evidence>
<protein>
    <recommendedName>
        <fullName evidence="10">Copper acquisition factor BIM1-like domain-containing protein</fullName>
    </recommendedName>
</protein>
<organism evidence="11 12">
    <name type="scientific">Gymnopilus dilepis</name>
    <dbReference type="NCBI Taxonomy" id="231916"/>
    <lineage>
        <taxon>Eukaryota</taxon>
        <taxon>Fungi</taxon>
        <taxon>Dikarya</taxon>
        <taxon>Basidiomycota</taxon>
        <taxon>Agaricomycotina</taxon>
        <taxon>Agaricomycetes</taxon>
        <taxon>Agaricomycetidae</taxon>
        <taxon>Agaricales</taxon>
        <taxon>Agaricineae</taxon>
        <taxon>Hymenogastraceae</taxon>
        <taxon>Gymnopilus</taxon>
    </lineage>
</organism>
<comment type="caution">
    <text evidence="11">The sequence shown here is derived from an EMBL/GenBank/DDBJ whole genome shotgun (WGS) entry which is preliminary data.</text>
</comment>
<feature type="chain" id="PRO_5019199132" description="Copper acquisition factor BIM1-like domain-containing protein" evidence="9">
    <location>
        <begin position="19"/>
        <end position="209"/>
    </location>
</feature>
<keyword evidence="5" id="KW-0472">Membrane</keyword>
<accession>A0A409WNF5</accession>
<dbReference type="EMBL" id="NHYE01004975">
    <property type="protein sequence ID" value="PPQ80020.1"/>
    <property type="molecule type" value="Genomic_DNA"/>
</dbReference>
<evidence type="ECO:0000256" key="6">
    <source>
        <dbReference type="ARBA" id="ARBA00023180"/>
    </source>
</evidence>
<evidence type="ECO:0000313" key="12">
    <source>
        <dbReference type="Proteomes" id="UP000284706"/>
    </source>
</evidence>
<evidence type="ECO:0000259" key="10">
    <source>
        <dbReference type="Pfam" id="PF20238"/>
    </source>
</evidence>
<comment type="subcellular location">
    <subcellularLocation>
        <location evidence="1">Cell membrane</location>
        <topology evidence="1">Lipid-anchor</topology>
        <topology evidence="1">GPI-anchor</topology>
    </subcellularLocation>
</comment>
<sequence>MRSSIALLLASLAATVSAHFQLQFPPPRGPFVEDNEPKFCDNYLTPASNRSQFPLSGGFFTLNSEHPSWTAGVLLSTSANPTSFQDFSQVNKFFQVQGEGAFCIPLDLKSSNETGLTNGQNVTIQIVFDGGDGQLYQCADVTLSDSFTIPSNVSCTNATSSGSSASPTPTTAQTSPTGGSNSAGVAQFSSPTSIIVSTFMAVIGMVLVL</sequence>
<dbReference type="Pfam" id="PF20238">
    <property type="entry name" value="BIM1-like_dom"/>
    <property type="match status" value="1"/>
</dbReference>
<dbReference type="AlphaFoldDB" id="A0A409WNF5"/>
<keyword evidence="12" id="KW-1185">Reference proteome</keyword>
<dbReference type="InterPro" id="IPR046530">
    <property type="entry name" value="BIM1-like_dom"/>
</dbReference>
<dbReference type="CDD" id="cd21176">
    <property type="entry name" value="LPMO_auxiliary-like"/>
    <property type="match status" value="1"/>
</dbReference>
<name>A0A409WNF5_9AGAR</name>
<gene>
    <name evidence="11" type="ORF">CVT26_011902</name>
</gene>
<evidence type="ECO:0000256" key="5">
    <source>
        <dbReference type="ARBA" id="ARBA00023136"/>
    </source>
</evidence>
<evidence type="ECO:0000256" key="3">
    <source>
        <dbReference type="ARBA" id="ARBA00022622"/>
    </source>
</evidence>
<dbReference type="Proteomes" id="UP000284706">
    <property type="component" value="Unassembled WGS sequence"/>
</dbReference>
<dbReference type="PANTHER" id="PTHR34992">
    <property type="entry name" value="HYPHAL ANASTAMOSIS-7 PROTEIN"/>
    <property type="match status" value="1"/>
</dbReference>
<keyword evidence="7" id="KW-0449">Lipoprotein</keyword>
<evidence type="ECO:0000256" key="8">
    <source>
        <dbReference type="SAM" id="MobiDB-lite"/>
    </source>
</evidence>
<proteinExistence type="predicted"/>
<evidence type="ECO:0000256" key="7">
    <source>
        <dbReference type="ARBA" id="ARBA00023288"/>
    </source>
</evidence>
<feature type="compositionally biased region" description="Low complexity" evidence="8">
    <location>
        <begin position="158"/>
        <end position="180"/>
    </location>
</feature>
<feature type="domain" description="Copper acquisition factor BIM1-like" evidence="10">
    <location>
        <begin position="17"/>
        <end position="159"/>
    </location>
</feature>
<dbReference type="InterPro" id="IPR046936">
    <property type="entry name" value="BIM1-like"/>
</dbReference>
<keyword evidence="3" id="KW-0336">GPI-anchor</keyword>
<evidence type="ECO:0000256" key="9">
    <source>
        <dbReference type="SAM" id="SignalP"/>
    </source>
</evidence>
<dbReference type="OrthoDB" id="2146436at2759"/>
<evidence type="ECO:0000256" key="4">
    <source>
        <dbReference type="ARBA" id="ARBA00022729"/>
    </source>
</evidence>
<keyword evidence="4 9" id="KW-0732">Signal</keyword>
<dbReference type="STRING" id="231916.A0A409WNF5"/>
<dbReference type="GO" id="GO:0098552">
    <property type="term" value="C:side of membrane"/>
    <property type="evidence" value="ECO:0007669"/>
    <property type="project" value="UniProtKB-KW"/>
</dbReference>
<reference evidence="11 12" key="1">
    <citation type="journal article" date="2018" name="Evol. Lett.">
        <title>Horizontal gene cluster transfer increased hallucinogenic mushroom diversity.</title>
        <authorList>
            <person name="Reynolds H.T."/>
            <person name="Vijayakumar V."/>
            <person name="Gluck-Thaler E."/>
            <person name="Korotkin H.B."/>
            <person name="Matheny P.B."/>
            <person name="Slot J.C."/>
        </authorList>
    </citation>
    <scope>NUCLEOTIDE SEQUENCE [LARGE SCALE GENOMIC DNA]</scope>
    <source>
        <strain evidence="11 12">SRW20</strain>
    </source>
</reference>
<evidence type="ECO:0000256" key="1">
    <source>
        <dbReference type="ARBA" id="ARBA00004609"/>
    </source>
</evidence>
<feature type="signal peptide" evidence="9">
    <location>
        <begin position="1"/>
        <end position="18"/>
    </location>
</feature>
<keyword evidence="2" id="KW-1003">Cell membrane</keyword>
<dbReference type="GO" id="GO:0005886">
    <property type="term" value="C:plasma membrane"/>
    <property type="evidence" value="ECO:0007669"/>
    <property type="project" value="UniProtKB-SubCell"/>
</dbReference>
<evidence type="ECO:0000313" key="11">
    <source>
        <dbReference type="EMBL" id="PPQ80020.1"/>
    </source>
</evidence>
<dbReference type="InParanoid" id="A0A409WNF5"/>